<protein>
    <submittedName>
        <fullName evidence="2">Glycosyltransferase involved in cell wall bisynthesis</fullName>
    </submittedName>
</protein>
<dbReference type="Proteomes" id="UP000199197">
    <property type="component" value="Unassembled WGS sequence"/>
</dbReference>
<dbReference type="OrthoDB" id="9801954at2"/>
<dbReference type="EMBL" id="CZVW01000014">
    <property type="protein sequence ID" value="CUT02937.1"/>
    <property type="molecule type" value="Genomic_DNA"/>
</dbReference>
<dbReference type="GO" id="GO:0016758">
    <property type="term" value="F:hexosyltransferase activity"/>
    <property type="evidence" value="ECO:0007669"/>
    <property type="project" value="UniProtKB-ARBA"/>
</dbReference>
<dbReference type="Gene3D" id="3.90.550.10">
    <property type="entry name" value="Spore Coat Polysaccharide Biosynthesis Protein SpsA, Chain A"/>
    <property type="match status" value="1"/>
</dbReference>
<name>A0A0P1NUX3_9BACT</name>
<dbReference type="PANTHER" id="PTHR22916:SF3">
    <property type="entry name" value="UDP-GLCNAC:BETAGAL BETA-1,3-N-ACETYLGLUCOSAMINYLTRANSFERASE-LIKE PROTEIN 1"/>
    <property type="match status" value="1"/>
</dbReference>
<organism evidence="2 3">
    <name type="scientific">Candidatus Chryseopegocella kryptomonas</name>
    <dbReference type="NCBI Taxonomy" id="1633643"/>
    <lineage>
        <taxon>Bacteria</taxon>
        <taxon>Pseudomonadati</taxon>
        <taxon>Candidatus Kryptoniota</taxon>
        <taxon>Candidatus Chryseopegocella</taxon>
    </lineage>
</organism>
<dbReference type="CDD" id="cd00761">
    <property type="entry name" value="Glyco_tranf_GTA_type"/>
    <property type="match status" value="1"/>
</dbReference>
<accession>A0A0P1NUX3</accession>
<dbReference type="RefSeq" id="WP_092350228.1">
    <property type="nucleotide sequence ID" value="NZ_CZVW01000014.1"/>
</dbReference>
<reference evidence="3" key="1">
    <citation type="submission" date="2015-11" db="EMBL/GenBank/DDBJ databases">
        <authorList>
            <person name="Varghese N."/>
        </authorList>
    </citation>
    <scope>NUCLEOTIDE SEQUENCE [LARGE SCALE GENOMIC DNA]</scope>
    <source>
        <strain evidence="3">JGI-23</strain>
    </source>
</reference>
<dbReference type="PANTHER" id="PTHR22916">
    <property type="entry name" value="GLYCOSYLTRANSFERASE"/>
    <property type="match status" value="1"/>
</dbReference>
<evidence type="ECO:0000259" key="1">
    <source>
        <dbReference type="Pfam" id="PF00535"/>
    </source>
</evidence>
<dbReference type="InterPro" id="IPR001173">
    <property type="entry name" value="Glyco_trans_2-like"/>
</dbReference>
<dbReference type="AlphaFoldDB" id="A0A0P1NUX3"/>
<dbReference type="SUPFAM" id="SSF53448">
    <property type="entry name" value="Nucleotide-diphospho-sugar transferases"/>
    <property type="match status" value="1"/>
</dbReference>
<sequence>MDYAPVSVIIPCYNGKDTIERAIKSVYDQTWRPAELIVVDDGSDKETVEFLRELKRKYGDWMKLIELGKNSGGPSIPRNVGWDNATQPYVAFLDHDDAWHPRKIEIQLNFMLQNPEIAMSGHRVMLQNSSLTSDILSDNFAFDIISGNLILFSNLIPSSSVILKRNLPCRFDGRFKFCDDYHLWIRLVKSRFKVVLINLILAFWFRPFYSPGGASSKLWAMEKEEISVYIDLGKQGYIPKLYLPFLVSFSFLKFLRRVMVSLRWR</sequence>
<evidence type="ECO:0000313" key="3">
    <source>
        <dbReference type="Proteomes" id="UP000199197"/>
    </source>
</evidence>
<evidence type="ECO:0000313" key="2">
    <source>
        <dbReference type="EMBL" id="CUT02937.1"/>
    </source>
</evidence>
<keyword evidence="3" id="KW-1185">Reference proteome</keyword>
<dbReference type="Pfam" id="PF00535">
    <property type="entry name" value="Glycos_transf_2"/>
    <property type="match status" value="1"/>
</dbReference>
<proteinExistence type="predicted"/>
<keyword evidence="2" id="KW-0808">Transferase</keyword>
<gene>
    <name evidence="2" type="ORF">JGI23_01367</name>
</gene>
<dbReference type="InterPro" id="IPR029044">
    <property type="entry name" value="Nucleotide-diphossugar_trans"/>
</dbReference>
<feature type="domain" description="Glycosyltransferase 2-like" evidence="1">
    <location>
        <begin position="7"/>
        <end position="123"/>
    </location>
</feature>